<organism evidence="2 3">
    <name type="scientific">Gluconobacter thailandicus NBRC 3257</name>
    <dbReference type="NCBI Taxonomy" id="1381097"/>
    <lineage>
        <taxon>Bacteria</taxon>
        <taxon>Pseudomonadati</taxon>
        <taxon>Pseudomonadota</taxon>
        <taxon>Alphaproteobacteria</taxon>
        <taxon>Acetobacterales</taxon>
        <taxon>Acetobacteraceae</taxon>
        <taxon>Gluconobacter</taxon>
    </lineage>
</organism>
<feature type="region of interest" description="Disordered" evidence="1">
    <location>
        <begin position="18"/>
        <end position="38"/>
    </location>
</feature>
<sequence length="38" mass="4336">MLKQVFEELREMKQCRDPVENMAEGKAAGYDTRTSDTG</sequence>
<protein>
    <submittedName>
        <fullName evidence="2">Uncharacterized protein</fullName>
    </submittedName>
</protein>
<dbReference type="Proteomes" id="UP000018209">
    <property type="component" value="Unassembled WGS sequence"/>
</dbReference>
<dbReference type="EMBL" id="BASM01000016">
    <property type="protein sequence ID" value="GAD26329.1"/>
    <property type="molecule type" value="Genomic_DNA"/>
</dbReference>
<accession>A0ABQ0IVU6</accession>
<comment type="caution">
    <text evidence="2">The sequence shown here is derived from an EMBL/GenBank/DDBJ whole genome shotgun (WGS) entry which is preliminary data.</text>
</comment>
<evidence type="ECO:0000313" key="3">
    <source>
        <dbReference type="Proteomes" id="UP000018209"/>
    </source>
</evidence>
<reference evidence="2 3" key="1">
    <citation type="submission" date="2013-08" db="EMBL/GenBank/DDBJ databases">
        <title>Gluconobacter thailandicus NBRC 3257 whole genome sequence.</title>
        <authorList>
            <person name="Matsutani M."/>
            <person name="Yakushi T."/>
            <person name="Matsushita K."/>
        </authorList>
    </citation>
    <scope>NUCLEOTIDE SEQUENCE [LARGE SCALE GENOMIC DNA]</scope>
    <source>
        <strain evidence="2 3">NBRC 3257</strain>
    </source>
</reference>
<keyword evidence="3" id="KW-1185">Reference proteome</keyword>
<evidence type="ECO:0000313" key="2">
    <source>
        <dbReference type="EMBL" id="GAD26329.1"/>
    </source>
</evidence>
<evidence type="ECO:0000256" key="1">
    <source>
        <dbReference type="SAM" id="MobiDB-lite"/>
    </source>
</evidence>
<name>A0ABQ0IVU6_GLUTH</name>
<gene>
    <name evidence="2" type="ORF">NBRC3257_1328</name>
</gene>
<proteinExistence type="predicted"/>